<evidence type="ECO:0000259" key="1">
    <source>
        <dbReference type="Pfam" id="PF24071"/>
    </source>
</evidence>
<dbReference type="Proteomes" id="UP000234331">
    <property type="component" value="Unassembled WGS sequence"/>
</dbReference>
<proteinExistence type="predicted"/>
<name>A0A2I2KWT9_9ACTN</name>
<accession>A0A2I2KWT9</accession>
<dbReference type="InterPro" id="IPR058158">
    <property type="entry name" value="Phage_zn-bd_3"/>
</dbReference>
<organism evidence="2 3">
    <name type="scientific">Frankia canadensis</name>
    <dbReference type="NCBI Taxonomy" id="1836972"/>
    <lineage>
        <taxon>Bacteria</taxon>
        <taxon>Bacillati</taxon>
        <taxon>Actinomycetota</taxon>
        <taxon>Actinomycetes</taxon>
        <taxon>Frankiales</taxon>
        <taxon>Frankiaceae</taxon>
        <taxon>Frankia</taxon>
    </lineage>
</organism>
<keyword evidence="3" id="KW-1185">Reference proteome</keyword>
<evidence type="ECO:0000313" key="3">
    <source>
        <dbReference type="Proteomes" id="UP000234331"/>
    </source>
</evidence>
<reference evidence="2 3" key="1">
    <citation type="submission" date="2017-06" db="EMBL/GenBank/DDBJ databases">
        <authorList>
            <person name="Kim H.J."/>
            <person name="Triplett B.A."/>
        </authorList>
    </citation>
    <scope>NUCLEOTIDE SEQUENCE [LARGE SCALE GENOMIC DNA]</scope>
    <source>
        <strain evidence="2">FRACA_ARgP5</strain>
    </source>
</reference>
<dbReference type="Pfam" id="PF24071">
    <property type="entry name" value="Phage_zn_bind_3"/>
    <property type="match status" value="1"/>
</dbReference>
<dbReference type="EMBL" id="FZMO01000345">
    <property type="protein sequence ID" value="SNQ50125.1"/>
    <property type="molecule type" value="Genomic_DNA"/>
</dbReference>
<sequence length="77" mass="8282">MPRRRQPEAAARIPVTASCAGCDATWTDPATAHCRSCHQSWPSVEGFDEHLVECPARPVIAARRARRDSEPSGAGVA</sequence>
<protein>
    <recommendedName>
        <fullName evidence="1">Phage FDXHR zinc binding domain-containing protein</fullName>
    </recommendedName>
</protein>
<feature type="domain" description="Phage FDXHR zinc binding" evidence="1">
    <location>
        <begin position="18"/>
        <end position="54"/>
    </location>
</feature>
<evidence type="ECO:0000313" key="2">
    <source>
        <dbReference type="EMBL" id="SNQ50125.1"/>
    </source>
</evidence>
<dbReference type="AlphaFoldDB" id="A0A2I2KWT9"/>
<gene>
    <name evidence="2" type="ORF">FRACA_4090003</name>
</gene>